<dbReference type="Gene3D" id="2.160.10.10">
    <property type="entry name" value="Hexapeptide repeat proteins"/>
    <property type="match status" value="1"/>
</dbReference>
<feature type="domain" description="Nucleotidyl transferase" evidence="1">
    <location>
        <begin position="2"/>
        <end position="243"/>
    </location>
</feature>
<dbReference type="SUPFAM" id="SSF53448">
    <property type="entry name" value="Nucleotide-diphospho-sugar transferases"/>
    <property type="match status" value="1"/>
</dbReference>
<dbReference type="GO" id="GO:0016740">
    <property type="term" value="F:transferase activity"/>
    <property type="evidence" value="ECO:0007669"/>
    <property type="project" value="UniProtKB-KW"/>
</dbReference>
<dbReference type="NCBIfam" id="TIGR01208">
    <property type="entry name" value="rmlA_long"/>
    <property type="match status" value="1"/>
</dbReference>
<protein>
    <submittedName>
        <fullName evidence="2">Glucose-1-phosphate thymidylyltransferase</fullName>
    </submittedName>
</protein>
<sequence length="362" mass="40034">MKGLILSGGKGTRLYPLTYTRAKQMMPLANKPVLFRVIETIRAAGITDIGIVVGDTAPEIREAVGDGSRFGVQVTYIPQDAPRGLAHAVHIARDFIGDERFVMFLGDNVIQGGISPLIADFANHPDWNSQIVLTAVDQPEHYGIAKLGADGRVEQLIEKPGRNPLYKVAPSNLALVGIYMFDSRIFEAVQHIQPSFRGELEITDAIQWLIDHGYNVYPHVHRGWWIDTGKPIDMLRANSLVLEELTPYIAGEVDGNSQVDQRVTVERGAQIINSIVRGPSIIGEEARIVNSYVGPFTSIYHHTVIENCEIEYSIVLEHTVIRDIEARIQDSLIGRNVTLNRAAARPRVLSLTLGDHSKIGLL</sequence>
<evidence type="ECO:0000259" key="1">
    <source>
        <dbReference type="Pfam" id="PF00483"/>
    </source>
</evidence>
<organism evidence="2 3">
    <name type="scientific">Candidatus Thermofonsia Clade 1 bacterium</name>
    <dbReference type="NCBI Taxonomy" id="2364210"/>
    <lineage>
        <taxon>Bacteria</taxon>
        <taxon>Bacillati</taxon>
        <taxon>Chloroflexota</taxon>
        <taxon>Candidatus Thermofontia</taxon>
        <taxon>Candidatus Thermofonsia Clade 1</taxon>
    </lineage>
</organism>
<dbReference type="PANTHER" id="PTHR42883:SF2">
    <property type="entry name" value="THYMIDYLYLTRANSFERASE"/>
    <property type="match status" value="1"/>
</dbReference>
<gene>
    <name evidence="2" type="ORF">CUN51_07470</name>
</gene>
<evidence type="ECO:0000313" key="3">
    <source>
        <dbReference type="Proteomes" id="UP000228921"/>
    </source>
</evidence>
<keyword evidence="2" id="KW-0808">Transferase</keyword>
<comment type="caution">
    <text evidence="2">The sequence shown here is derived from an EMBL/GenBank/DDBJ whole genome shotgun (WGS) entry which is preliminary data.</text>
</comment>
<dbReference type="InterPro" id="IPR005835">
    <property type="entry name" value="NTP_transferase_dom"/>
</dbReference>
<dbReference type="InterPro" id="IPR029044">
    <property type="entry name" value="Nucleotide-diphossugar_trans"/>
</dbReference>
<dbReference type="Pfam" id="PF00483">
    <property type="entry name" value="NTP_transferase"/>
    <property type="match status" value="1"/>
</dbReference>
<reference evidence="2 3" key="1">
    <citation type="submission" date="2017-11" db="EMBL/GenBank/DDBJ databases">
        <title>Evolution of Phototrophy in the Chloroflexi Phylum Driven by Horizontal Gene Transfer.</title>
        <authorList>
            <person name="Ward L.M."/>
            <person name="Hemp J."/>
            <person name="Shih P.M."/>
            <person name="Mcglynn S.E."/>
            <person name="Fischer W."/>
        </authorList>
    </citation>
    <scope>NUCLEOTIDE SEQUENCE [LARGE SCALE GENOMIC DNA]</scope>
    <source>
        <strain evidence="2">CP2_2F</strain>
    </source>
</reference>
<dbReference type="CDD" id="cd04189">
    <property type="entry name" value="G1P_TT_long"/>
    <property type="match status" value="1"/>
</dbReference>
<name>A0A2M8NYW2_9CHLR</name>
<dbReference type="InterPro" id="IPR005908">
    <property type="entry name" value="G1P_thy_trans_l"/>
</dbReference>
<accession>A0A2M8NYW2</accession>
<dbReference type="AlphaFoldDB" id="A0A2M8NYW2"/>
<dbReference type="Proteomes" id="UP000228921">
    <property type="component" value="Unassembled WGS sequence"/>
</dbReference>
<dbReference type="Gene3D" id="3.90.550.10">
    <property type="entry name" value="Spore Coat Polysaccharide Biosynthesis Protein SpsA, Chain A"/>
    <property type="match status" value="1"/>
</dbReference>
<dbReference type="PANTHER" id="PTHR42883">
    <property type="entry name" value="GLUCOSE-1-PHOSPHATE THYMIDYLTRANSFERASE"/>
    <property type="match status" value="1"/>
</dbReference>
<dbReference type="EMBL" id="PGTK01000009">
    <property type="protein sequence ID" value="PJF30483.1"/>
    <property type="molecule type" value="Genomic_DNA"/>
</dbReference>
<evidence type="ECO:0000313" key="2">
    <source>
        <dbReference type="EMBL" id="PJF30483.1"/>
    </source>
</evidence>
<proteinExistence type="predicted"/>